<feature type="chain" id="PRO_5035472004" evidence="3">
    <location>
        <begin position="25"/>
        <end position="165"/>
    </location>
</feature>
<evidence type="ECO:0000256" key="1">
    <source>
        <dbReference type="ARBA" id="ARBA00022460"/>
    </source>
</evidence>
<dbReference type="Pfam" id="PF11018">
    <property type="entry name" value="Cuticle_3"/>
    <property type="match status" value="1"/>
</dbReference>
<evidence type="ECO:0000313" key="5">
    <source>
        <dbReference type="Proteomes" id="UP000792457"/>
    </source>
</evidence>
<keyword evidence="1" id="KW-0193">Cuticle</keyword>
<sequence length="165" mass="16790">MKSTFARPSFHFVVLAACLAVANAGYLGAPAAVSYHGGYAAPAAVAYGHPSVAVASPAITSQHQNTLRSYGNLGQVSTYSKTIDTPFSSVRKSDVRVSNDALAYAAAPAYAGYHAAPAYAGYHAAPAVAAYSAPVARAGLLGVAYSAAPAVAHMAFNGYGINYGW</sequence>
<name>A0A8K0KQ59_LADFU</name>
<dbReference type="AlphaFoldDB" id="A0A8K0KQ59"/>
<protein>
    <submittedName>
        <fullName evidence="4">Uncharacterized protein</fullName>
    </submittedName>
</protein>
<dbReference type="GO" id="GO:0042302">
    <property type="term" value="F:structural constituent of cuticle"/>
    <property type="evidence" value="ECO:0007669"/>
    <property type="project" value="UniProtKB-KW"/>
</dbReference>
<dbReference type="PANTHER" id="PTHR39068">
    <property type="entry name" value="LARVAL/PUPAL CUTICLE PROTEIN H1C-LIKE PROTEIN-RELATED"/>
    <property type="match status" value="1"/>
</dbReference>
<evidence type="ECO:0000313" key="4">
    <source>
        <dbReference type="EMBL" id="KAG8238343.1"/>
    </source>
</evidence>
<dbReference type="OrthoDB" id="6630852at2759"/>
<keyword evidence="5" id="KW-1185">Reference proteome</keyword>
<keyword evidence="2" id="KW-0677">Repeat</keyword>
<dbReference type="Proteomes" id="UP000792457">
    <property type="component" value="Unassembled WGS sequence"/>
</dbReference>
<proteinExistence type="predicted"/>
<comment type="caution">
    <text evidence="4">The sequence shown here is derived from an EMBL/GenBank/DDBJ whole genome shotgun (WGS) entry which is preliminary data.</text>
</comment>
<keyword evidence="3" id="KW-0732">Signal</keyword>
<dbReference type="EMBL" id="KZ309338">
    <property type="protein sequence ID" value="KAG8238343.1"/>
    <property type="molecule type" value="Genomic_DNA"/>
</dbReference>
<evidence type="ECO:0000256" key="2">
    <source>
        <dbReference type="ARBA" id="ARBA00022737"/>
    </source>
</evidence>
<gene>
    <name evidence="4" type="ORF">J437_LFUL018279</name>
</gene>
<evidence type="ECO:0000256" key="3">
    <source>
        <dbReference type="SAM" id="SignalP"/>
    </source>
</evidence>
<feature type="signal peptide" evidence="3">
    <location>
        <begin position="1"/>
        <end position="24"/>
    </location>
</feature>
<accession>A0A8K0KQ59</accession>
<dbReference type="PROSITE" id="PS51257">
    <property type="entry name" value="PROKAR_LIPOPROTEIN"/>
    <property type="match status" value="1"/>
</dbReference>
<dbReference type="InterPro" id="IPR022727">
    <property type="entry name" value="Cuticle_C1"/>
</dbReference>
<reference evidence="4" key="1">
    <citation type="submission" date="2013-04" db="EMBL/GenBank/DDBJ databases">
        <authorList>
            <person name="Qu J."/>
            <person name="Murali S.C."/>
            <person name="Bandaranaike D."/>
            <person name="Bellair M."/>
            <person name="Blankenburg K."/>
            <person name="Chao H."/>
            <person name="Dinh H."/>
            <person name="Doddapaneni H."/>
            <person name="Downs B."/>
            <person name="Dugan-Rocha S."/>
            <person name="Elkadiri S."/>
            <person name="Gnanaolivu R.D."/>
            <person name="Hernandez B."/>
            <person name="Javaid M."/>
            <person name="Jayaseelan J.C."/>
            <person name="Lee S."/>
            <person name="Li M."/>
            <person name="Ming W."/>
            <person name="Munidasa M."/>
            <person name="Muniz J."/>
            <person name="Nguyen L."/>
            <person name="Ongeri F."/>
            <person name="Osuji N."/>
            <person name="Pu L.-L."/>
            <person name="Puazo M."/>
            <person name="Qu C."/>
            <person name="Quiroz J."/>
            <person name="Raj R."/>
            <person name="Weissenberger G."/>
            <person name="Xin Y."/>
            <person name="Zou X."/>
            <person name="Han Y."/>
            <person name="Richards S."/>
            <person name="Worley K."/>
            <person name="Muzny D."/>
            <person name="Gibbs R."/>
        </authorList>
    </citation>
    <scope>NUCLEOTIDE SEQUENCE</scope>
    <source>
        <strain evidence="4">Sampled in the wild</strain>
    </source>
</reference>
<reference evidence="4" key="2">
    <citation type="submission" date="2017-10" db="EMBL/GenBank/DDBJ databases">
        <title>Ladona fulva Genome sequencing and assembly.</title>
        <authorList>
            <person name="Murali S."/>
            <person name="Richards S."/>
            <person name="Bandaranaike D."/>
            <person name="Bellair M."/>
            <person name="Blankenburg K."/>
            <person name="Chao H."/>
            <person name="Dinh H."/>
            <person name="Doddapaneni H."/>
            <person name="Dugan-Rocha S."/>
            <person name="Elkadiri S."/>
            <person name="Gnanaolivu R."/>
            <person name="Hernandez B."/>
            <person name="Skinner E."/>
            <person name="Javaid M."/>
            <person name="Lee S."/>
            <person name="Li M."/>
            <person name="Ming W."/>
            <person name="Munidasa M."/>
            <person name="Muniz J."/>
            <person name="Nguyen L."/>
            <person name="Hughes D."/>
            <person name="Osuji N."/>
            <person name="Pu L.-L."/>
            <person name="Puazo M."/>
            <person name="Qu C."/>
            <person name="Quiroz J."/>
            <person name="Raj R."/>
            <person name="Weissenberger G."/>
            <person name="Xin Y."/>
            <person name="Zou X."/>
            <person name="Han Y."/>
            <person name="Worley K."/>
            <person name="Muzny D."/>
            <person name="Gibbs R."/>
        </authorList>
    </citation>
    <scope>NUCLEOTIDE SEQUENCE</scope>
    <source>
        <strain evidence="4">Sampled in the wild</strain>
    </source>
</reference>
<dbReference type="PANTHER" id="PTHR39068:SF2">
    <property type="entry name" value="MIP24391P"/>
    <property type="match status" value="1"/>
</dbReference>
<organism evidence="4 5">
    <name type="scientific">Ladona fulva</name>
    <name type="common">Scarce chaser dragonfly</name>
    <name type="synonym">Libellula fulva</name>
    <dbReference type="NCBI Taxonomy" id="123851"/>
    <lineage>
        <taxon>Eukaryota</taxon>
        <taxon>Metazoa</taxon>
        <taxon>Ecdysozoa</taxon>
        <taxon>Arthropoda</taxon>
        <taxon>Hexapoda</taxon>
        <taxon>Insecta</taxon>
        <taxon>Pterygota</taxon>
        <taxon>Palaeoptera</taxon>
        <taxon>Odonata</taxon>
        <taxon>Epiprocta</taxon>
        <taxon>Anisoptera</taxon>
        <taxon>Libelluloidea</taxon>
        <taxon>Libellulidae</taxon>
        <taxon>Ladona</taxon>
    </lineage>
</organism>